<dbReference type="Pfam" id="PF08818">
    <property type="entry name" value="DUF1801"/>
    <property type="match status" value="1"/>
</dbReference>
<name>A0A1L7CEW0_9CORY</name>
<dbReference type="EMBL" id="CP009245">
    <property type="protein sequence ID" value="APT84389.1"/>
    <property type="molecule type" value="Genomic_DNA"/>
</dbReference>
<accession>A0A1L7CEW0</accession>
<keyword evidence="3" id="KW-1185">Reference proteome</keyword>
<dbReference type="InterPro" id="IPR014922">
    <property type="entry name" value="YdhG-like"/>
</dbReference>
<organism evidence="2 3">
    <name type="scientific">Corynebacterium aquilae DSM 44791</name>
    <dbReference type="NCBI Taxonomy" id="1431546"/>
    <lineage>
        <taxon>Bacteria</taxon>
        <taxon>Bacillati</taxon>
        <taxon>Actinomycetota</taxon>
        <taxon>Actinomycetes</taxon>
        <taxon>Mycobacteriales</taxon>
        <taxon>Corynebacteriaceae</taxon>
        <taxon>Corynebacterium</taxon>
    </lineage>
</organism>
<proteinExistence type="predicted"/>
<gene>
    <name evidence="2" type="ORF">CAQU_04105</name>
</gene>
<feature type="domain" description="YdhG-like" evidence="1">
    <location>
        <begin position="17"/>
        <end position="108"/>
    </location>
</feature>
<protein>
    <recommendedName>
        <fullName evidence="1">YdhG-like domain-containing protein</fullName>
    </recommendedName>
</protein>
<evidence type="ECO:0000259" key="1">
    <source>
        <dbReference type="Pfam" id="PF08818"/>
    </source>
</evidence>
<dbReference type="AlphaFoldDB" id="A0A1L7CEW0"/>
<dbReference type="SUPFAM" id="SSF159888">
    <property type="entry name" value="YdhG-like"/>
    <property type="match status" value="1"/>
</dbReference>
<dbReference type="Proteomes" id="UP000185478">
    <property type="component" value="Chromosome"/>
</dbReference>
<reference evidence="2 3" key="1">
    <citation type="submission" date="2014-08" db="EMBL/GenBank/DDBJ databases">
        <title>Complete genome sequence of Corynebacterium aquilae S-613T(T) (=DSM 44791(T)), isolated from the choana of a healthy golden eagle.</title>
        <authorList>
            <person name="Ruckert C."/>
            <person name="Albersmeier A."/>
            <person name="Winkler A."/>
            <person name="Kalinowski J."/>
        </authorList>
    </citation>
    <scope>NUCLEOTIDE SEQUENCE [LARGE SCALE GENOMIC DNA]</scope>
    <source>
        <strain evidence="2 3">S-613</strain>
    </source>
</reference>
<dbReference type="KEGG" id="caqu:CAQU_04105"/>
<sequence>MSTVEQWLDTIAVDDNRAFARKVLDWIGATYPDLRCEIKWKQPMFIADKTFIIGFSHSKDNLLVAPEVIEPYQEAIVAAGYTHGKKLFRIPFAGEVNYELLAQIIDTNIEEKKGSTRFWR</sequence>
<evidence type="ECO:0000313" key="2">
    <source>
        <dbReference type="EMBL" id="APT84389.1"/>
    </source>
</evidence>
<evidence type="ECO:0000313" key="3">
    <source>
        <dbReference type="Proteomes" id="UP000185478"/>
    </source>
</evidence>
<dbReference type="Gene3D" id="3.90.1150.200">
    <property type="match status" value="1"/>
</dbReference>